<dbReference type="KEGG" id="msv:Mesil_1820"/>
<evidence type="ECO:0008006" key="4">
    <source>
        <dbReference type="Google" id="ProtNLM"/>
    </source>
</evidence>
<dbReference type="HOGENOM" id="CLU_049702_2_0_0"/>
<dbReference type="SUPFAM" id="SSF53300">
    <property type="entry name" value="vWA-like"/>
    <property type="match status" value="1"/>
</dbReference>
<sequence>MRPIERDLQRFKEIVRGEVKKRAREFLTREEYLGSLDGQVVSIPLPQLELPRLQYGHNEMGQGEGEGEGQGQGMGGTAGRGGLGPSGHVPVAEMDLEEFLELIGEALKLPRLEPKQGGAVEESSPKYTTLSRRGPESLRHARRTLRQALRRAIQSGIYRPEDPRLVPERDDYRYRAPEPKPRPQAQAALVFALDVSGSMEGEQLRLVRILSYWITAWVKKHFPRLSRHYLLHDAEAWEVSEEDFFRLREGGGTRLSSGIKLAQQVLERYPAQLYNRYVYHFTDGDNWQDDTAEALETLKALLPTLSLYGYAQVRSRYGQGRFIDDLRSHFPSDPALATAELGGRESLPSALKRLLGGSSD</sequence>
<protein>
    <recommendedName>
        <fullName evidence="4">DUF444 family protein</fullName>
    </recommendedName>
</protein>
<dbReference type="PANTHER" id="PTHR30510:SF2">
    <property type="entry name" value="UPF0229 PROTEIN YEAH"/>
    <property type="match status" value="1"/>
</dbReference>
<dbReference type="Gene3D" id="3.40.50.410">
    <property type="entry name" value="von Willebrand factor, type A domain"/>
    <property type="match status" value="1"/>
</dbReference>
<evidence type="ECO:0000313" key="2">
    <source>
        <dbReference type="EMBL" id="ADH63697.1"/>
    </source>
</evidence>
<gene>
    <name evidence="2" type="ordered locus">Mesil_1820</name>
</gene>
<dbReference type="Proteomes" id="UP000001916">
    <property type="component" value="Chromosome"/>
</dbReference>
<feature type="region of interest" description="Disordered" evidence="1">
    <location>
        <begin position="57"/>
        <end position="84"/>
    </location>
</feature>
<feature type="region of interest" description="Disordered" evidence="1">
    <location>
        <begin position="114"/>
        <end position="138"/>
    </location>
</feature>
<dbReference type="CDD" id="cd00198">
    <property type="entry name" value="vWFA"/>
    <property type="match status" value="1"/>
</dbReference>
<reference evidence="2 3" key="1">
    <citation type="journal article" date="2010" name="Stand. Genomic Sci.">
        <title>Complete genome sequence of Meiothermus silvanus type strain (VI-R2).</title>
        <authorList>
            <person name="Sikorski J."/>
            <person name="Tindall B.J."/>
            <person name="Lowry S."/>
            <person name="Lucas S."/>
            <person name="Nolan M."/>
            <person name="Copeland A."/>
            <person name="Glavina Del Rio T."/>
            <person name="Tice H."/>
            <person name="Cheng J.F."/>
            <person name="Han C."/>
            <person name="Pitluck S."/>
            <person name="Liolios K."/>
            <person name="Ivanova N."/>
            <person name="Mavromatis K."/>
            <person name="Mikhailova N."/>
            <person name="Pati A."/>
            <person name="Goodwin L."/>
            <person name="Chen A."/>
            <person name="Palaniappan K."/>
            <person name="Land M."/>
            <person name="Hauser L."/>
            <person name="Chang Y.J."/>
            <person name="Jeffries C.D."/>
            <person name="Rohde M."/>
            <person name="Goker M."/>
            <person name="Woyke T."/>
            <person name="Bristow J."/>
            <person name="Eisen J.A."/>
            <person name="Markowitz V."/>
            <person name="Hugenholtz P."/>
            <person name="Kyrpides N.C."/>
            <person name="Klenk H.P."/>
            <person name="Lapidus A."/>
        </authorList>
    </citation>
    <scope>NUCLEOTIDE SEQUENCE [LARGE SCALE GENOMIC DNA]</scope>
    <source>
        <strain evidence="3">ATCC 700542 / DSM 9946 / VI-R2</strain>
    </source>
</reference>
<dbReference type="OrthoDB" id="9788289at2"/>
<dbReference type="InterPro" id="IPR006698">
    <property type="entry name" value="UPF0229"/>
</dbReference>
<dbReference type="EMBL" id="CP002042">
    <property type="protein sequence ID" value="ADH63697.1"/>
    <property type="molecule type" value="Genomic_DNA"/>
</dbReference>
<organism evidence="2 3">
    <name type="scientific">Allomeiothermus silvanus (strain ATCC 700542 / DSM 9946 / NBRC 106475 / NCIMB 13440 / VI-R2)</name>
    <name type="common">Thermus silvanus</name>
    <dbReference type="NCBI Taxonomy" id="526227"/>
    <lineage>
        <taxon>Bacteria</taxon>
        <taxon>Thermotogati</taxon>
        <taxon>Deinococcota</taxon>
        <taxon>Deinococci</taxon>
        <taxon>Thermales</taxon>
        <taxon>Thermaceae</taxon>
        <taxon>Allomeiothermus</taxon>
    </lineage>
</organism>
<evidence type="ECO:0000256" key="1">
    <source>
        <dbReference type="SAM" id="MobiDB-lite"/>
    </source>
</evidence>
<feature type="compositionally biased region" description="Gly residues" evidence="1">
    <location>
        <begin position="62"/>
        <end position="84"/>
    </location>
</feature>
<dbReference type="Pfam" id="PF04285">
    <property type="entry name" value="DUF444"/>
    <property type="match status" value="2"/>
</dbReference>
<evidence type="ECO:0000313" key="3">
    <source>
        <dbReference type="Proteomes" id="UP000001916"/>
    </source>
</evidence>
<keyword evidence="3" id="KW-1185">Reference proteome</keyword>
<dbReference type="RefSeq" id="WP_013158254.1">
    <property type="nucleotide sequence ID" value="NC_014212.1"/>
</dbReference>
<dbReference type="InterPro" id="IPR036465">
    <property type="entry name" value="vWFA_dom_sf"/>
</dbReference>
<dbReference type="PANTHER" id="PTHR30510">
    <property type="entry name" value="UPF0229 PROTEIN YEAH"/>
    <property type="match status" value="1"/>
</dbReference>
<dbReference type="eggNOG" id="COG2718">
    <property type="taxonomic scope" value="Bacteria"/>
</dbReference>
<name>D7BFZ4_ALLS1</name>
<dbReference type="AlphaFoldDB" id="D7BFZ4"/>
<dbReference type="STRING" id="526227.Mesil_1820"/>
<dbReference type="NCBIfam" id="NF003711">
    <property type="entry name" value="PRK05325.2-3"/>
    <property type="match status" value="1"/>
</dbReference>
<accession>D7BFZ4</accession>
<proteinExistence type="predicted"/>